<organism evidence="2 3">
    <name type="scientific">Devosia oryziradicis</name>
    <dbReference type="NCBI Taxonomy" id="2801335"/>
    <lineage>
        <taxon>Bacteria</taxon>
        <taxon>Pseudomonadati</taxon>
        <taxon>Pseudomonadota</taxon>
        <taxon>Alphaproteobacteria</taxon>
        <taxon>Hyphomicrobiales</taxon>
        <taxon>Devosiaceae</taxon>
        <taxon>Devosia</taxon>
    </lineage>
</organism>
<dbReference type="SMART" id="SM00471">
    <property type="entry name" value="HDc"/>
    <property type="match status" value="1"/>
</dbReference>
<dbReference type="RefSeq" id="WP_201655445.1">
    <property type="nucleotide sequence ID" value="NZ_CP068047.1"/>
</dbReference>
<evidence type="ECO:0000313" key="3">
    <source>
        <dbReference type="Proteomes" id="UP000595460"/>
    </source>
</evidence>
<dbReference type="PROSITE" id="PS51832">
    <property type="entry name" value="HD_GYP"/>
    <property type="match status" value="1"/>
</dbReference>
<dbReference type="PANTHER" id="PTHR43155">
    <property type="entry name" value="CYCLIC DI-GMP PHOSPHODIESTERASE PA4108-RELATED"/>
    <property type="match status" value="1"/>
</dbReference>
<dbReference type="Proteomes" id="UP000595460">
    <property type="component" value="Chromosome"/>
</dbReference>
<dbReference type="Pfam" id="PF13487">
    <property type="entry name" value="HD_5"/>
    <property type="match status" value="1"/>
</dbReference>
<dbReference type="SUPFAM" id="SSF109604">
    <property type="entry name" value="HD-domain/PDEase-like"/>
    <property type="match status" value="1"/>
</dbReference>
<evidence type="ECO:0000259" key="1">
    <source>
        <dbReference type="PROSITE" id="PS51832"/>
    </source>
</evidence>
<sequence>MSSLAPADLLVDPSLIIDLDLRSPETMRKLKAILPRVSGACRLFLVDPLAPAAAANARALGATAVLPTSASVIDIHAAIATHFGIEQGDGAIGAAVRQSVQAGVDAMDGSFQALVEGKAFSMAGMDGASRQIADAIRGVGANEWLATVKSYHVGTYQHCMLVTGVASAFGIGSGMARRDVIKLTVAGLLHDIGKAAIPIEILDKPGALTDDELKVMRSHPVVGSTYLMEKSGIDSDILTSVRSHHELLDGKGYPDGLDAPQIDDLTRILTVCDVYAALIERRSYKPARSPAQAMIVMDAMASVGKLETSLVRELGRIMLAPRAAA</sequence>
<dbReference type="PANTHER" id="PTHR43155:SF2">
    <property type="entry name" value="CYCLIC DI-GMP PHOSPHODIESTERASE PA4108"/>
    <property type="match status" value="1"/>
</dbReference>
<protein>
    <submittedName>
        <fullName evidence="2">HD domain-containing protein</fullName>
    </submittedName>
</protein>
<dbReference type="NCBIfam" id="TIGR00277">
    <property type="entry name" value="HDIG"/>
    <property type="match status" value="1"/>
</dbReference>
<dbReference type="CDD" id="cd00077">
    <property type="entry name" value="HDc"/>
    <property type="match status" value="1"/>
</dbReference>
<gene>
    <name evidence="2" type="ORF">JI749_14640</name>
</gene>
<feature type="domain" description="HD-GYP" evidence="1">
    <location>
        <begin position="133"/>
        <end position="325"/>
    </location>
</feature>
<dbReference type="InterPro" id="IPR037522">
    <property type="entry name" value="HD_GYP_dom"/>
</dbReference>
<evidence type="ECO:0000313" key="2">
    <source>
        <dbReference type="EMBL" id="QQR35569.1"/>
    </source>
</evidence>
<accession>A0ABX7BUC7</accession>
<keyword evidence="3" id="KW-1185">Reference proteome</keyword>
<reference evidence="2 3" key="1">
    <citation type="submission" date="2021-01" db="EMBL/GenBank/DDBJ databases">
        <title>Genome seq and assembly of Devosia sp. G19.</title>
        <authorList>
            <person name="Chhetri G."/>
        </authorList>
    </citation>
    <scope>NUCLEOTIDE SEQUENCE [LARGE SCALE GENOMIC DNA]</scope>
    <source>
        <strain evidence="2 3">G19</strain>
    </source>
</reference>
<dbReference type="InterPro" id="IPR003607">
    <property type="entry name" value="HD/PDEase_dom"/>
</dbReference>
<dbReference type="EMBL" id="CP068047">
    <property type="protein sequence ID" value="QQR35569.1"/>
    <property type="molecule type" value="Genomic_DNA"/>
</dbReference>
<proteinExistence type="predicted"/>
<dbReference type="Gene3D" id="1.10.3210.10">
    <property type="entry name" value="Hypothetical protein af1432"/>
    <property type="match status" value="1"/>
</dbReference>
<dbReference type="InterPro" id="IPR006675">
    <property type="entry name" value="HDIG_dom"/>
</dbReference>
<name>A0ABX7BUC7_9HYPH</name>